<dbReference type="EMBL" id="RXIC02000025">
    <property type="protein sequence ID" value="KAB1207876.1"/>
    <property type="molecule type" value="Genomic_DNA"/>
</dbReference>
<comment type="caution">
    <text evidence="2">The sequence shown here is derived from an EMBL/GenBank/DDBJ whole genome shotgun (WGS) entry which is preliminary data.</text>
</comment>
<protein>
    <submittedName>
        <fullName evidence="2">Uncharacterized protein</fullName>
    </submittedName>
</protein>
<name>A0A6A1V6S4_9ROSI</name>
<sequence>MKIAKILEETMAQQGQSRNRFEILNELDDDDDDSGDDDVEGQVEHKSNHDKSLDEKLKEMQATREKVNTNLTMRGFT</sequence>
<feature type="compositionally biased region" description="Acidic residues" evidence="1">
    <location>
        <begin position="26"/>
        <end position="41"/>
    </location>
</feature>
<proteinExistence type="predicted"/>
<accession>A0A6A1V6S4</accession>
<organism evidence="2 3">
    <name type="scientific">Morella rubra</name>
    <name type="common">Chinese bayberry</name>
    <dbReference type="NCBI Taxonomy" id="262757"/>
    <lineage>
        <taxon>Eukaryota</taxon>
        <taxon>Viridiplantae</taxon>
        <taxon>Streptophyta</taxon>
        <taxon>Embryophyta</taxon>
        <taxon>Tracheophyta</taxon>
        <taxon>Spermatophyta</taxon>
        <taxon>Magnoliopsida</taxon>
        <taxon>eudicotyledons</taxon>
        <taxon>Gunneridae</taxon>
        <taxon>Pentapetalae</taxon>
        <taxon>rosids</taxon>
        <taxon>fabids</taxon>
        <taxon>Fagales</taxon>
        <taxon>Myricaceae</taxon>
        <taxon>Morella</taxon>
    </lineage>
</organism>
<evidence type="ECO:0000313" key="2">
    <source>
        <dbReference type="EMBL" id="KAB1207876.1"/>
    </source>
</evidence>
<evidence type="ECO:0000256" key="1">
    <source>
        <dbReference type="SAM" id="MobiDB-lite"/>
    </source>
</evidence>
<keyword evidence="3" id="KW-1185">Reference proteome</keyword>
<gene>
    <name evidence="2" type="ORF">CJ030_MR7G024238</name>
</gene>
<feature type="region of interest" description="Disordered" evidence="1">
    <location>
        <begin position="26"/>
        <end position="54"/>
    </location>
</feature>
<feature type="compositionally biased region" description="Basic and acidic residues" evidence="1">
    <location>
        <begin position="42"/>
        <end position="54"/>
    </location>
</feature>
<dbReference type="Proteomes" id="UP000516437">
    <property type="component" value="Chromosome 7"/>
</dbReference>
<dbReference type="AlphaFoldDB" id="A0A6A1V6S4"/>
<reference evidence="2 3" key="1">
    <citation type="journal article" date="2019" name="Plant Biotechnol. J.">
        <title>The red bayberry genome and genetic basis of sex determination.</title>
        <authorList>
            <person name="Jia H.M."/>
            <person name="Jia H.J."/>
            <person name="Cai Q.L."/>
            <person name="Wang Y."/>
            <person name="Zhao H.B."/>
            <person name="Yang W.F."/>
            <person name="Wang G.Y."/>
            <person name="Li Y.H."/>
            <person name="Zhan D.L."/>
            <person name="Shen Y.T."/>
            <person name="Niu Q.F."/>
            <person name="Chang L."/>
            <person name="Qiu J."/>
            <person name="Zhao L."/>
            <person name="Xie H.B."/>
            <person name="Fu W.Y."/>
            <person name="Jin J."/>
            <person name="Li X.W."/>
            <person name="Jiao Y."/>
            <person name="Zhou C.C."/>
            <person name="Tu T."/>
            <person name="Chai C.Y."/>
            <person name="Gao J.L."/>
            <person name="Fan L.J."/>
            <person name="van de Weg E."/>
            <person name="Wang J.Y."/>
            <person name="Gao Z.S."/>
        </authorList>
    </citation>
    <scope>NUCLEOTIDE SEQUENCE [LARGE SCALE GENOMIC DNA]</scope>
    <source>
        <tissue evidence="2">Leaves</tissue>
    </source>
</reference>
<evidence type="ECO:0000313" key="3">
    <source>
        <dbReference type="Proteomes" id="UP000516437"/>
    </source>
</evidence>